<dbReference type="SUPFAM" id="SSF51316">
    <property type="entry name" value="Mss4-like"/>
    <property type="match status" value="1"/>
</dbReference>
<evidence type="ECO:0000313" key="7">
    <source>
        <dbReference type="Proteomes" id="UP000221168"/>
    </source>
</evidence>
<dbReference type="Gene3D" id="2.170.150.70">
    <property type="match status" value="1"/>
</dbReference>
<sequence length="157" mass="17359">MKLNGSCHCGAVRYSCDSTTPVPYQRCYCSICRKTQGGGGYAINLKGDAATLEVTGRDAISIYHARIDSGESPAERHFCSRCGSGLWLYDPRWPDLVHPFASAVDTPLPAPAETTHIMLEFKPDWVEDPGPDATRCHDGYPDESIEQWHVRTGNRTD</sequence>
<evidence type="ECO:0000256" key="4">
    <source>
        <dbReference type="ARBA" id="ARBA00023239"/>
    </source>
</evidence>
<dbReference type="PANTHER" id="PTHR33337">
    <property type="entry name" value="GFA DOMAIN-CONTAINING PROTEIN"/>
    <property type="match status" value="1"/>
</dbReference>
<keyword evidence="4" id="KW-0456">Lyase</keyword>
<dbReference type="AlphaFoldDB" id="A0A2G1QS31"/>
<feature type="domain" description="CENP-V/GFA" evidence="5">
    <location>
        <begin position="3"/>
        <end position="127"/>
    </location>
</feature>
<dbReference type="InterPro" id="IPR011057">
    <property type="entry name" value="Mss4-like_sf"/>
</dbReference>
<dbReference type="GO" id="GO:0016740">
    <property type="term" value="F:transferase activity"/>
    <property type="evidence" value="ECO:0007669"/>
    <property type="project" value="UniProtKB-KW"/>
</dbReference>
<dbReference type="OrthoDB" id="9807246at2"/>
<accession>A0A2G1QS31</accession>
<evidence type="ECO:0000256" key="3">
    <source>
        <dbReference type="ARBA" id="ARBA00022833"/>
    </source>
</evidence>
<evidence type="ECO:0000313" key="6">
    <source>
        <dbReference type="EMBL" id="PHP68018.1"/>
    </source>
</evidence>
<protein>
    <submittedName>
        <fullName evidence="6">Alanine acetyltransferase</fullName>
    </submittedName>
</protein>
<dbReference type="GO" id="GO:0016846">
    <property type="term" value="F:carbon-sulfur lyase activity"/>
    <property type="evidence" value="ECO:0007669"/>
    <property type="project" value="InterPro"/>
</dbReference>
<proteinExistence type="inferred from homology"/>
<dbReference type="GO" id="GO:0046872">
    <property type="term" value="F:metal ion binding"/>
    <property type="evidence" value="ECO:0007669"/>
    <property type="project" value="UniProtKB-KW"/>
</dbReference>
<keyword evidence="7" id="KW-1185">Reference proteome</keyword>
<dbReference type="EMBL" id="PDVP01000002">
    <property type="protein sequence ID" value="PHP68018.1"/>
    <property type="molecule type" value="Genomic_DNA"/>
</dbReference>
<comment type="caution">
    <text evidence="6">The sequence shown here is derived from an EMBL/GenBank/DDBJ whole genome shotgun (WGS) entry which is preliminary data.</text>
</comment>
<gene>
    <name evidence="6" type="ORF">CSC94_04955</name>
</gene>
<dbReference type="Proteomes" id="UP000221168">
    <property type="component" value="Unassembled WGS sequence"/>
</dbReference>
<dbReference type="PROSITE" id="PS51891">
    <property type="entry name" value="CENP_V_GFA"/>
    <property type="match status" value="1"/>
</dbReference>
<dbReference type="Pfam" id="PF04828">
    <property type="entry name" value="GFA"/>
    <property type="match status" value="1"/>
</dbReference>
<organism evidence="6 7">
    <name type="scientific">Zhengella mangrovi</name>
    <dbReference type="NCBI Taxonomy" id="1982044"/>
    <lineage>
        <taxon>Bacteria</taxon>
        <taxon>Pseudomonadati</taxon>
        <taxon>Pseudomonadota</taxon>
        <taxon>Alphaproteobacteria</taxon>
        <taxon>Hyphomicrobiales</taxon>
        <taxon>Notoacmeibacteraceae</taxon>
        <taxon>Zhengella</taxon>
    </lineage>
</organism>
<evidence type="ECO:0000259" key="5">
    <source>
        <dbReference type="PROSITE" id="PS51891"/>
    </source>
</evidence>
<comment type="similarity">
    <text evidence="1">Belongs to the Gfa family.</text>
</comment>
<dbReference type="RefSeq" id="WP_099304401.1">
    <property type="nucleotide sequence ID" value="NZ_PDVP01000002.1"/>
</dbReference>
<reference evidence="6 7" key="1">
    <citation type="submission" date="2017-10" db="EMBL/GenBank/DDBJ databases">
        <title>Sedimentibacterium mangrovi gen. nov., sp. nov., a novel member of family Phyllobacteriacea isolated from mangrove sediment.</title>
        <authorList>
            <person name="Liao H."/>
            <person name="Tian Y."/>
        </authorList>
    </citation>
    <scope>NUCLEOTIDE SEQUENCE [LARGE SCALE GENOMIC DNA]</scope>
    <source>
        <strain evidence="6 7">X9-2-2</strain>
    </source>
</reference>
<keyword evidence="6" id="KW-0808">Transferase</keyword>
<evidence type="ECO:0000256" key="1">
    <source>
        <dbReference type="ARBA" id="ARBA00005495"/>
    </source>
</evidence>
<name>A0A2G1QS31_9HYPH</name>
<keyword evidence="2" id="KW-0479">Metal-binding</keyword>
<dbReference type="InterPro" id="IPR006913">
    <property type="entry name" value="CENP-V/GFA"/>
</dbReference>
<keyword evidence="3" id="KW-0862">Zinc</keyword>
<dbReference type="PANTHER" id="PTHR33337:SF44">
    <property type="entry name" value="DUF636 DOMAIN PROTEIN (AFU_ORTHOLOGUE AFUA_1G09754)"/>
    <property type="match status" value="1"/>
</dbReference>
<evidence type="ECO:0000256" key="2">
    <source>
        <dbReference type="ARBA" id="ARBA00022723"/>
    </source>
</evidence>